<keyword evidence="2" id="KW-0732">Signal</keyword>
<name>A0A6J7U8I1_9ZZZZ</name>
<dbReference type="GO" id="GO:0071555">
    <property type="term" value="P:cell wall organization"/>
    <property type="evidence" value="ECO:0007669"/>
    <property type="project" value="UniProtKB-KW"/>
</dbReference>
<dbReference type="InterPro" id="IPR001967">
    <property type="entry name" value="Peptidase_S11_N"/>
</dbReference>
<dbReference type="GO" id="GO:0008360">
    <property type="term" value="P:regulation of cell shape"/>
    <property type="evidence" value="ECO:0007669"/>
    <property type="project" value="UniProtKB-KW"/>
</dbReference>
<evidence type="ECO:0000256" key="4">
    <source>
        <dbReference type="ARBA" id="ARBA00022960"/>
    </source>
</evidence>
<keyword evidence="6" id="KW-0961">Cell wall biogenesis/degradation</keyword>
<dbReference type="GO" id="GO:0009002">
    <property type="term" value="F:serine-type D-Ala-D-Ala carboxypeptidase activity"/>
    <property type="evidence" value="ECO:0007669"/>
    <property type="project" value="InterPro"/>
</dbReference>
<keyword evidence="4" id="KW-0133">Cell shape</keyword>
<evidence type="ECO:0000256" key="2">
    <source>
        <dbReference type="ARBA" id="ARBA00022729"/>
    </source>
</evidence>
<dbReference type="GO" id="GO:0009252">
    <property type="term" value="P:peptidoglycan biosynthetic process"/>
    <property type="evidence" value="ECO:0007669"/>
    <property type="project" value="UniProtKB-KW"/>
</dbReference>
<dbReference type="InterPro" id="IPR012338">
    <property type="entry name" value="Beta-lactam/transpept-like"/>
</dbReference>
<evidence type="ECO:0000256" key="5">
    <source>
        <dbReference type="ARBA" id="ARBA00022984"/>
    </source>
</evidence>
<dbReference type="Gene3D" id="3.40.710.10">
    <property type="entry name" value="DD-peptidase/beta-lactamase superfamily"/>
    <property type="match status" value="1"/>
</dbReference>
<evidence type="ECO:0000259" key="7">
    <source>
        <dbReference type="Pfam" id="PF00768"/>
    </source>
</evidence>
<accession>A0A6J7U8I1</accession>
<dbReference type="PRINTS" id="PR00725">
    <property type="entry name" value="DADACBPTASE1"/>
</dbReference>
<evidence type="ECO:0000313" key="8">
    <source>
        <dbReference type="EMBL" id="CAB5062175.1"/>
    </source>
</evidence>
<dbReference type="SUPFAM" id="SSF56601">
    <property type="entry name" value="beta-lactamase/transpeptidase-like"/>
    <property type="match status" value="1"/>
</dbReference>
<dbReference type="Pfam" id="PF00768">
    <property type="entry name" value="Peptidase_S11"/>
    <property type="match status" value="1"/>
</dbReference>
<dbReference type="EMBL" id="CAFBQS010000057">
    <property type="protein sequence ID" value="CAB5062175.1"/>
    <property type="molecule type" value="Genomic_DNA"/>
</dbReference>
<proteinExistence type="inferred from homology"/>
<dbReference type="GO" id="GO:0006508">
    <property type="term" value="P:proteolysis"/>
    <property type="evidence" value="ECO:0007669"/>
    <property type="project" value="InterPro"/>
</dbReference>
<protein>
    <submittedName>
        <fullName evidence="8">Unannotated protein</fullName>
    </submittedName>
</protein>
<keyword evidence="5" id="KW-0573">Peptidoglycan synthesis</keyword>
<organism evidence="8">
    <name type="scientific">freshwater metagenome</name>
    <dbReference type="NCBI Taxonomy" id="449393"/>
    <lineage>
        <taxon>unclassified sequences</taxon>
        <taxon>metagenomes</taxon>
        <taxon>ecological metagenomes</taxon>
    </lineage>
</organism>
<comment type="similarity">
    <text evidence="1">Belongs to the peptidase S11 family.</text>
</comment>
<evidence type="ECO:0000256" key="1">
    <source>
        <dbReference type="ARBA" id="ARBA00007164"/>
    </source>
</evidence>
<dbReference type="AlphaFoldDB" id="A0A6J7U8I1"/>
<gene>
    <name evidence="8" type="ORF">UFOPK4366_00424</name>
</gene>
<evidence type="ECO:0000256" key="6">
    <source>
        <dbReference type="ARBA" id="ARBA00023316"/>
    </source>
</evidence>
<sequence>MQISTFKQRNLFLTAAALVLALTGTSFAANGDEVIGGGRLGESGVIFDDTAGDGVSAPPDTTALSYVIADLDTGEILAAKNPHKRLPPASTLKTLTALTLLPRLDMNRTYVGTKKEPATIGNKVGIYPGRKYKIEDIWYGLMLHSGNDAGVALANASGGIKKTAALMKAKAESIQAFDTTPKSPHGLDTPGQLSSAYDLALIARAAMERSDFRKIVKTKRYTFPKSGPKNVNRKIHNLNKLLFNYPGTLGVKTGWTTKGQNTYIGVVKRDGHTILITFMHLSYGRDALAKALFKWGFKAIDVVEPVGKLV</sequence>
<dbReference type="PANTHER" id="PTHR21581">
    <property type="entry name" value="D-ALANYL-D-ALANINE CARBOXYPEPTIDASE"/>
    <property type="match status" value="1"/>
</dbReference>
<evidence type="ECO:0000256" key="3">
    <source>
        <dbReference type="ARBA" id="ARBA00022801"/>
    </source>
</evidence>
<dbReference type="PANTHER" id="PTHR21581:SF33">
    <property type="entry name" value="D-ALANYL-D-ALANINE CARBOXYPEPTIDASE DACB"/>
    <property type="match status" value="1"/>
</dbReference>
<keyword evidence="3" id="KW-0378">Hydrolase</keyword>
<dbReference type="InterPro" id="IPR018044">
    <property type="entry name" value="Peptidase_S11"/>
</dbReference>
<reference evidence="8" key="1">
    <citation type="submission" date="2020-05" db="EMBL/GenBank/DDBJ databases">
        <authorList>
            <person name="Chiriac C."/>
            <person name="Salcher M."/>
            <person name="Ghai R."/>
            <person name="Kavagutti S V."/>
        </authorList>
    </citation>
    <scope>NUCLEOTIDE SEQUENCE</scope>
</reference>
<feature type="domain" description="Peptidase S11 D-alanyl-D-alanine carboxypeptidase A N-terminal" evidence="7">
    <location>
        <begin position="57"/>
        <end position="274"/>
    </location>
</feature>